<feature type="domain" description="SMc04008-like" evidence="2">
    <location>
        <begin position="30"/>
        <end position="94"/>
    </location>
</feature>
<evidence type="ECO:0000313" key="4">
    <source>
        <dbReference type="Proteomes" id="UP000676996"/>
    </source>
</evidence>
<proteinExistence type="predicted"/>
<sequence>MPDLRTLDDKIAADAFRRLVGHLRHRTDAENIDLMGLAGFCRNCLSDWIQEASEKAGQPLDKDAARRIIYGMPYADWKAKHQGDATPEQLERMKESMTRNPSDADLDEALDESFPASDPPAMTEPNR</sequence>
<protein>
    <submittedName>
        <fullName evidence="3">DUF1244 domain-containing protein</fullName>
    </submittedName>
</protein>
<gene>
    <name evidence="3" type="ORF">J7S20_07215</name>
</gene>
<dbReference type="InterPro" id="IPR036810">
    <property type="entry name" value="SMc04008-like_sf"/>
</dbReference>
<organism evidence="3 4">
    <name type="scientific">Stakelama marina</name>
    <dbReference type="NCBI Taxonomy" id="2826939"/>
    <lineage>
        <taxon>Bacteria</taxon>
        <taxon>Pseudomonadati</taxon>
        <taxon>Pseudomonadota</taxon>
        <taxon>Alphaproteobacteria</taxon>
        <taxon>Sphingomonadales</taxon>
        <taxon>Sphingomonadaceae</taxon>
        <taxon>Stakelama</taxon>
    </lineage>
</organism>
<dbReference type="InterPro" id="IPR023163">
    <property type="entry name" value="SMc04008-like_domain"/>
</dbReference>
<comment type="caution">
    <text evidence="3">The sequence shown here is derived from an EMBL/GenBank/DDBJ whole genome shotgun (WGS) entry which is preliminary data.</text>
</comment>
<reference evidence="3" key="1">
    <citation type="submission" date="2021-04" db="EMBL/GenBank/DDBJ databases">
        <title>Ouciella asimina sp. nov., isolated from the surface seawater in the hydrothermal field of Okinawa Trough.</title>
        <authorList>
            <person name="Shuang W."/>
        </authorList>
    </citation>
    <scope>NUCLEOTIDE SEQUENCE</scope>
    <source>
        <strain evidence="3">LXI357</strain>
    </source>
</reference>
<dbReference type="EMBL" id="JAGRQC010000002">
    <property type="protein sequence ID" value="MBR0552289.1"/>
    <property type="molecule type" value="Genomic_DNA"/>
</dbReference>
<evidence type="ECO:0000256" key="1">
    <source>
        <dbReference type="SAM" id="MobiDB-lite"/>
    </source>
</evidence>
<dbReference type="Gene3D" id="1.10.3340.10">
    <property type="entry name" value="SMc04008-like"/>
    <property type="match status" value="1"/>
</dbReference>
<dbReference type="Pfam" id="PF06844">
    <property type="entry name" value="DUF1244"/>
    <property type="match status" value="1"/>
</dbReference>
<evidence type="ECO:0000259" key="2">
    <source>
        <dbReference type="Pfam" id="PF06844"/>
    </source>
</evidence>
<keyword evidence="4" id="KW-1185">Reference proteome</keyword>
<feature type="region of interest" description="Disordered" evidence="1">
    <location>
        <begin position="80"/>
        <end position="127"/>
    </location>
</feature>
<dbReference type="AlphaFoldDB" id="A0A8T4IIZ9"/>
<accession>A0A8T4IIZ9</accession>
<evidence type="ECO:0000313" key="3">
    <source>
        <dbReference type="EMBL" id="MBR0552289.1"/>
    </source>
</evidence>
<dbReference type="SUPFAM" id="SSF158757">
    <property type="entry name" value="SMc04008-like"/>
    <property type="match status" value="1"/>
</dbReference>
<feature type="compositionally biased region" description="Basic and acidic residues" evidence="1">
    <location>
        <begin position="80"/>
        <end position="97"/>
    </location>
</feature>
<name>A0A8T4IIZ9_9SPHN</name>
<dbReference type="RefSeq" id="WP_284053578.1">
    <property type="nucleotide sequence ID" value="NZ_JAGRQC010000002.1"/>
</dbReference>
<dbReference type="Proteomes" id="UP000676996">
    <property type="component" value="Unassembled WGS sequence"/>
</dbReference>